<accession>A0A0F9YMT7</accession>
<dbReference type="AlphaFoldDB" id="A0A0F9YMT7"/>
<dbReference type="EMBL" id="JPQZ01000124">
    <property type="protein sequence ID" value="KKO74072.1"/>
    <property type="molecule type" value="Genomic_DNA"/>
</dbReference>
<sequence>MLFVICHLSFYVKLKSSQNPPFDSLTPIFYRKISSFYHKELMNKKMRFYFILKFNCEECVAVAFDTVKKIANYDLFNMRRCIPVLFLPKKYFFNP</sequence>
<keyword evidence="2" id="KW-1185">Reference proteome</keyword>
<reference evidence="1 2" key="1">
    <citation type="journal article" date="2015" name="Environ. Microbiol.">
        <title>Genome analyses suggest the presence of polyploidy and recent human-driven expansions in eight global populations of the honeybee pathogen Nosema ceranae.</title>
        <authorList>
            <person name="Pelin A."/>
            <person name="Selman M."/>
            <person name="Aris-Brosou S."/>
            <person name="Farinelli L."/>
            <person name="Corradi N."/>
        </authorList>
    </citation>
    <scope>NUCLEOTIDE SEQUENCE [LARGE SCALE GENOMIC DNA]</scope>
    <source>
        <strain evidence="1 2">PA08 1199</strain>
    </source>
</reference>
<evidence type="ECO:0000313" key="1">
    <source>
        <dbReference type="EMBL" id="KKO74072.1"/>
    </source>
</evidence>
<protein>
    <submittedName>
        <fullName evidence="1">Uncharacterized protein</fullName>
    </submittedName>
</protein>
<comment type="caution">
    <text evidence="1">The sequence shown here is derived from an EMBL/GenBank/DDBJ whole genome shotgun (WGS) entry which is preliminary data.</text>
</comment>
<dbReference type="VEuPathDB" id="MicrosporidiaDB:AAJ76_1240003712"/>
<evidence type="ECO:0000313" key="2">
    <source>
        <dbReference type="Proteomes" id="UP000034350"/>
    </source>
</evidence>
<gene>
    <name evidence="1" type="ORF">AAJ76_1240003712</name>
</gene>
<dbReference type="Proteomes" id="UP000034350">
    <property type="component" value="Unassembled WGS sequence"/>
</dbReference>
<dbReference type="GeneID" id="36318800"/>
<dbReference type="RefSeq" id="XP_024329814.1">
    <property type="nucleotide sequence ID" value="XM_024473901.1"/>
</dbReference>
<proteinExistence type="predicted"/>
<organism evidence="1 2">
    <name type="scientific">Vairimorpha ceranae</name>
    <dbReference type="NCBI Taxonomy" id="40302"/>
    <lineage>
        <taxon>Eukaryota</taxon>
        <taxon>Fungi</taxon>
        <taxon>Fungi incertae sedis</taxon>
        <taxon>Microsporidia</taxon>
        <taxon>Nosematidae</taxon>
        <taxon>Vairimorpha</taxon>
    </lineage>
</organism>
<name>A0A0F9YMT7_9MICR</name>